<dbReference type="InterPro" id="IPR000271">
    <property type="entry name" value="Ribosomal_bL34"/>
</dbReference>
<evidence type="ECO:0000256" key="1">
    <source>
        <dbReference type="ARBA" id="ARBA00010111"/>
    </source>
</evidence>
<evidence type="ECO:0000256" key="5">
    <source>
        <dbReference type="HAMAP-Rule" id="MF_00391"/>
    </source>
</evidence>
<comment type="similarity">
    <text evidence="1 5">Belongs to the bacterial ribosomal protein bL34 family.</text>
</comment>
<dbReference type="GO" id="GO:0005840">
    <property type="term" value="C:ribosome"/>
    <property type="evidence" value="ECO:0007669"/>
    <property type="project" value="UniProtKB-KW"/>
</dbReference>
<feature type="compositionally biased region" description="Basic residues" evidence="6">
    <location>
        <begin position="1"/>
        <end position="19"/>
    </location>
</feature>
<dbReference type="Gene3D" id="1.10.287.3980">
    <property type="match status" value="1"/>
</dbReference>
<dbReference type="GO" id="GO:1990904">
    <property type="term" value="C:ribonucleoprotein complex"/>
    <property type="evidence" value="ECO:0007669"/>
    <property type="project" value="UniProtKB-KW"/>
</dbReference>
<evidence type="ECO:0000256" key="3">
    <source>
        <dbReference type="ARBA" id="ARBA00023274"/>
    </source>
</evidence>
<dbReference type="FunFam" id="1.10.287.3980:FF:000001">
    <property type="entry name" value="Mitochondrial ribosomal protein L34"/>
    <property type="match status" value="1"/>
</dbReference>
<dbReference type="GO" id="GO:0006412">
    <property type="term" value="P:translation"/>
    <property type="evidence" value="ECO:0007669"/>
    <property type="project" value="UniProtKB-UniRule"/>
</dbReference>
<evidence type="ECO:0000256" key="4">
    <source>
        <dbReference type="ARBA" id="ARBA00035177"/>
    </source>
</evidence>
<dbReference type="EMBL" id="VUMN01000042">
    <property type="protein sequence ID" value="MSS59655.1"/>
    <property type="molecule type" value="Genomic_DNA"/>
</dbReference>
<evidence type="ECO:0000313" key="8">
    <source>
        <dbReference type="Proteomes" id="UP000461880"/>
    </source>
</evidence>
<gene>
    <name evidence="5" type="primary">rpmH</name>
    <name evidence="7" type="ORF">FYJ51_12200</name>
</gene>
<protein>
    <recommendedName>
        <fullName evidence="4 5">Large ribosomal subunit protein bL34</fullName>
    </recommendedName>
</protein>
<dbReference type="PANTHER" id="PTHR14503">
    <property type="entry name" value="MITOCHONDRIAL RIBOSOMAL PROTEIN 34 FAMILY MEMBER"/>
    <property type="match status" value="1"/>
</dbReference>
<sequence>MKRTYQPSKRKNKSTHGFRARMSTPGGRKVLARRRAKGRKVLSA</sequence>
<organism evidence="7 8">
    <name type="scientific">Stecheria intestinalis</name>
    <dbReference type="NCBI Taxonomy" id="2606630"/>
    <lineage>
        <taxon>Bacteria</taxon>
        <taxon>Bacillati</taxon>
        <taxon>Bacillota</taxon>
        <taxon>Erysipelotrichia</taxon>
        <taxon>Erysipelotrichales</taxon>
        <taxon>Erysipelotrichaceae</taxon>
        <taxon>Stecheria</taxon>
    </lineage>
</organism>
<comment type="caution">
    <text evidence="7">The sequence shown here is derived from an EMBL/GenBank/DDBJ whole genome shotgun (WGS) entry which is preliminary data.</text>
</comment>
<evidence type="ECO:0000256" key="2">
    <source>
        <dbReference type="ARBA" id="ARBA00022980"/>
    </source>
</evidence>
<dbReference type="Pfam" id="PF00468">
    <property type="entry name" value="Ribosomal_L34"/>
    <property type="match status" value="1"/>
</dbReference>
<feature type="region of interest" description="Disordered" evidence="6">
    <location>
        <begin position="1"/>
        <end position="44"/>
    </location>
</feature>
<keyword evidence="8" id="KW-1185">Reference proteome</keyword>
<keyword evidence="2 5" id="KW-0689">Ribosomal protein</keyword>
<dbReference type="PANTHER" id="PTHR14503:SF4">
    <property type="entry name" value="LARGE RIBOSOMAL SUBUNIT PROTEIN BL34M"/>
    <property type="match status" value="1"/>
</dbReference>
<reference evidence="7 8" key="1">
    <citation type="submission" date="2019-08" db="EMBL/GenBank/DDBJ databases">
        <title>In-depth cultivation of the pig gut microbiome towards novel bacterial diversity and tailored functional studies.</title>
        <authorList>
            <person name="Wylensek D."/>
            <person name="Hitch T.C.A."/>
            <person name="Clavel T."/>
        </authorList>
    </citation>
    <scope>NUCLEOTIDE SEQUENCE [LARGE SCALE GENOMIC DNA]</scope>
    <source>
        <strain evidence="7 8">Oil+RF-744-GAM-WT-6</strain>
    </source>
</reference>
<dbReference type="RefSeq" id="WP_105302419.1">
    <property type="nucleotide sequence ID" value="NZ_JAQXPC010000084.1"/>
</dbReference>
<feature type="compositionally biased region" description="Basic residues" evidence="6">
    <location>
        <begin position="30"/>
        <end position="44"/>
    </location>
</feature>
<dbReference type="NCBIfam" id="TIGR01030">
    <property type="entry name" value="rpmH_bact"/>
    <property type="match status" value="1"/>
</dbReference>
<evidence type="ECO:0000313" key="7">
    <source>
        <dbReference type="EMBL" id="MSS59655.1"/>
    </source>
</evidence>
<name>A0A7X2NUD2_9FIRM</name>
<evidence type="ECO:0000256" key="6">
    <source>
        <dbReference type="SAM" id="MobiDB-lite"/>
    </source>
</evidence>
<dbReference type="HAMAP" id="MF_00391">
    <property type="entry name" value="Ribosomal_bL34"/>
    <property type="match status" value="1"/>
</dbReference>
<proteinExistence type="inferred from homology"/>
<dbReference type="Proteomes" id="UP000461880">
    <property type="component" value="Unassembled WGS sequence"/>
</dbReference>
<accession>A0A7X2NUD2</accession>
<keyword evidence="3 5" id="KW-0687">Ribonucleoprotein</keyword>
<dbReference type="AlphaFoldDB" id="A0A7X2NUD2"/>
<dbReference type="GO" id="GO:0003735">
    <property type="term" value="F:structural constituent of ribosome"/>
    <property type="evidence" value="ECO:0007669"/>
    <property type="project" value="InterPro"/>
</dbReference>